<dbReference type="Gene3D" id="3.60.15.10">
    <property type="entry name" value="Ribonuclease Z/Hydroxyacylglutathione hydrolase-like"/>
    <property type="match status" value="1"/>
</dbReference>
<dbReference type="VEuPathDB" id="FungiDB:DIURU_002175"/>
<dbReference type="GeneID" id="54780826"/>
<organism evidence="5 6">
    <name type="scientific">Diutina rugosa</name>
    <name type="common">Yeast</name>
    <name type="synonym">Candida rugosa</name>
    <dbReference type="NCBI Taxonomy" id="5481"/>
    <lineage>
        <taxon>Eukaryota</taxon>
        <taxon>Fungi</taxon>
        <taxon>Dikarya</taxon>
        <taxon>Ascomycota</taxon>
        <taxon>Saccharomycotina</taxon>
        <taxon>Pichiomycetes</taxon>
        <taxon>Debaryomycetaceae</taxon>
        <taxon>Diutina</taxon>
    </lineage>
</organism>
<dbReference type="GO" id="GO:0003684">
    <property type="term" value="F:damaged DNA binding"/>
    <property type="evidence" value="ECO:0007669"/>
    <property type="project" value="TreeGrafter"/>
</dbReference>
<evidence type="ECO:0000313" key="5">
    <source>
        <dbReference type="EMBL" id="KAA8903953.1"/>
    </source>
</evidence>
<evidence type="ECO:0000256" key="1">
    <source>
        <dbReference type="ARBA" id="ARBA00022722"/>
    </source>
</evidence>
<keyword evidence="1" id="KW-0540">Nuclease</keyword>
<sequence length="516" mass="56905">MMLIEGAQGAVVVTGDIKAEPWWVESLRRNPLLTPYRLGTRRLLNVYFDSTFMYRGEPYLDLAPNADATDLVVSALKQYPMDDADVAFGLGVSTLGADEVVAAAAASFGGKVYTPHAHHIERTSAIGNDYHSAVAYAPILAQTITPEYTGRGPWFFLGATPPVKFPVAIHLPIHLSADETEGFHRPVPIAELTASELRSELSVVDHTANGHRVCRYKQRLWLWRQGGLELLPQTITACFSRHATYSEIYHLISTLNPIEVFGCATFSPNLLKRSWLAGGSMARLFGPACQGETFHYDTLMFQAFGRPLDHKLTPPTTVDRWGNVTSSKSQLPSEVGASDVRQFAIVGQQARSRRQQFRSVGAHGFNRGHSQFWHHRLHHGLSSDSDGTTTSDSTSDNHTSPGMTFTAPTSPLAKVPHNTTKASPKWRATITATVVDVRRQPRRPYLHRAHATYAAKTHFHIDGAMAYSQHVVCLCHISLPPSDGIGVDDNRVATIAARLRNDPTHWLLIKPQGLCT</sequence>
<evidence type="ECO:0000256" key="3">
    <source>
        <dbReference type="ARBA" id="ARBA00022839"/>
    </source>
</evidence>
<dbReference type="Proteomes" id="UP000449547">
    <property type="component" value="Unassembled WGS sequence"/>
</dbReference>
<dbReference type="PANTHER" id="PTHR23240">
    <property type="entry name" value="DNA CROSS-LINK REPAIR PROTEIN PSO2/SNM1-RELATED"/>
    <property type="match status" value="1"/>
</dbReference>
<evidence type="ECO:0000313" key="6">
    <source>
        <dbReference type="Proteomes" id="UP000449547"/>
    </source>
</evidence>
<proteinExistence type="predicted"/>
<feature type="compositionally biased region" description="Low complexity" evidence="4">
    <location>
        <begin position="382"/>
        <end position="396"/>
    </location>
</feature>
<dbReference type="OrthoDB" id="5561659at2759"/>
<feature type="region of interest" description="Disordered" evidence="4">
    <location>
        <begin position="378"/>
        <end position="423"/>
    </location>
</feature>
<dbReference type="EMBL" id="SWFT01000065">
    <property type="protein sequence ID" value="KAA8903953.1"/>
    <property type="molecule type" value="Genomic_DNA"/>
</dbReference>
<dbReference type="GO" id="GO:0035312">
    <property type="term" value="F:5'-3' DNA exonuclease activity"/>
    <property type="evidence" value="ECO:0007669"/>
    <property type="project" value="TreeGrafter"/>
</dbReference>
<gene>
    <name evidence="5" type="ORF">DIURU_002175</name>
</gene>
<keyword evidence="2" id="KW-0378">Hydrolase</keyword>
<dbReference type="GO" id="GO:0006303">
    <property type="term" value="P:double-strand break repair via nonhomologous end joining"/>
    <property type="evidence" value="ECO:0007669"/>
    <property type="project" value="TreeGrafter"/>
</dbReference>
<dbReference type="RefSeq" id="XP_034013098.1">
    <property type="nucleotide sequence ID" value="XM_034154798.1"/>
</dbReference>
<reference evidence="5 6" key="1">
    <citation type="submission" date="2019-07" db="EMBL/GenBank/DDBJ databases">
        <title>Genome assembly of two rare yeast pathogens: Diutina rugosa and Trichomonascus ciferrii.</title>
        <authorList>
            <person name="Mixao V."/>
            <person name="Saus E."/>
            <person name="Hansen A."/>
            <person name="Lass-Flor C."/>
            <person name="Gabaldon T."/>
        </authorList>
    </citation>
    <scope>NUCLEOTIDE SEQUENCE [LARGE SCALE GENOMIC DNA]</scope>
    <source>
        <strain evidence="5 6">CBS 613</strain>
    </source>
</reference>
<keyword evidence="6" id="KW-1185">Reference proteome</keyword>
<evidence type="ECO:0000256" key="4">
    <source>
        <dbReference type="SAM" id="MobiDB-lite"/>
    </source>
</evidence>
<dbReference type="Gene3D" id="3.40.50.12650">
    <property type="match status" value="1"/>
</dbReference>
<dbReference type="InterPro" id="IPR036866">
    <property type="entry name" value="RibonucZ/Hydroxyglut_hydro"/>
</dbReference>
<dbReference type="PANTHER" id="PTHR23240:SF8">
    <property type="entry name" value="PROTEIN ARTEMIS"/>
    <property type="match status" value="1"/>
</dbReference>
<keyword evidence="3" id="KW-0269">Exonuclease</keyword>
<evidence type="ECO:0000256" key="2">
    <source>
        <dbReference type="ARBA" id="ARBA00022801"/>
    </source>
</evidence>
<dbReference type="GO" id="GO:0000723">
    <property type="term" value="P:telomere maintenance"/>
    <property type="evidence" value="ECO:0007669"/>
    <property type="project" value="TreeGrafter"/>
</dbReference>
<protein>
    <submittedName>
        <fullName evidence="5">Uncharacterized protein</fullName>
    </submittedName>
</protein>
<dbReference type="GO" id="GO:0036297">
    <property type="term" value="P:interstrand cross-link repair"/>
    <property type="evidence" value="ECO:0007669"/>
    <property type="project" value="TreeGrafter"/>
</dbReference>
<dbReference type="AlphaFoldDB" id="A0A642UW28"/>
<comment type="caution">
    <text evidence="5">The sequence shown here is derived from an EMBL/GenBank/DDBJ whole genome shotgun (WGS) entry which is preliminary data.</text>
</comment>
<name>A0A642UW28_DIURU</name>
<feature type="compositionally biased region" description="Polar residues" evidence="4">
    <location>
        <begin position="397"/>
        <end position="409"/>
    </location>
</feature>
<accession>A0A642UW28</accession>